<dbReference type="NCBIfam" id="TIGR04267">
    <property type="entry name" value="mod_HExxH"/>
    <property type="match status" value="1"/>
</dbReference>
<organism evidence="1 2">
    <name type="scientific">Virgisporangium ochraceum</name>
    <dbReference type="NCBI Taxonomy" id="65505"/>
    <lineage>
        <taxon>Bacteria</taxon>
        <taxon>Bacillati</taxon>
        <taxon>Actinomycetota</taxon>
        <taxon>Actinomycetes</taxon>
        <taxon>Micromonosporales</taxon>
        <taxon>Micromonosporaceae</taxon>
        <taxon>Virgisporangium</taxon>
    </lineage>
</organism>
<dbReference type="InterPro" id="IPR026337">
    <property type="entry name" value="AKG_HExxH"/>
</dbReference>
<dbReference type="EMBL" id="BOPH01000104">
    <property type="protein sequence ID" value="GIJ72688.1"/>
    <property type="molecule type" value="Genomic_DNA"/>
</dbReference>
<dbReference type="AlphaFoldDB" id="A0A8J4EFI8"/>
<gene>
    <name evidence="1" type="ORF">Voc01_076050</name>
</gene>
<sequence>MWENTVDVSEPTSTPYESLWRTVDQHRVAKVARIDEMLALIPDAGDAGWAGTAASDLPLRYGLAHHVLESVQRAAETGDVPGMRRALRLRSSQDSLRPIGTAAGPVLVAHPDEASLIDDQQLSRTPVAVVDPDVCATADERDRRLIQAALAMAVEADFGPTVSRNCRVVVLLQRRTMHDTDVRSWTTSALPTTVHLDYFDEHYFVARDLIHEAAHTAMNDLLAAHDVSFPDDASYYAPWRQMKRPAFGFLHGVWAFSHVALFCARLAEAEVPREVAAMARAMYLKHAEELSAARDDADRALQLITEPALADAVRWYRDQVLDLQSSMAGSA</sequence>
<keyword evidence="2" id="KW-1185">Reference proteome</keyword>
<name>A0A8J4EFI8_9ACTN</name>
<reference evidence="1" key="1">
    <citation type="submission" date="2021-01" db="EMBL/GenBank/DDBJ databases">
        <title>Whole genome shotgun sequence of Virgisporangium ochraceum NBRC 16418.</title>
        <authorList>
            <person name="Komaki H."/>
            <person name="Tamura T."/>
        </authorList>
    </citation>
    <scope>NUCLEOTIDE SEQUENCE</scope>
    <source>
        <strain evidence="1">NBRC 16418</strain>
    </source>
</reference>
<accession>A0A8J4EFI8</accession>
<dbReference type="Proteomes" id="UP000635606">
    <property type="component" value="Unassembled WGS sequence"/>
</dbReference>
<evidence type="ECO:0000313" key="2">
    <source>
        <dbReference type="Proteomes" id="UP000635606"/>
    </source>
</evidence>
<evidence type="ECO:0000313" key="1">
    <source>
        <dbReference type="EMBL" id="GIJ72688.1"/>
    </source>
</evidence>
<comment type="caution">
    <text evidence="1">The sequence shown here is derived from an EMBL/GenBank/DDBJ whole genome shotgun (WGS) entry which is preliminary data.</text>
</comment>
<evidence type="ECO:0008006" key="3">
    <source>
        <dbReference type="Google" id="ProtNLM"/>
    </source>
</evidence>
<protein>
    <recommendedName>
        <fullName evidence="3">HEXXH motif domain-containing protein</fullName>
    </recommendedName>
</protein>
<proteinExistence type="predicted"/>